<dbReference type="EMBL" id="CP023407">
    <property type="protein sequence ID" value="AYL38088.1"/>
    <property type="molecule type" value="Genomic_DNA"/>
</dbReference>
<accession>A0A494V664</accession>
<protein>
    <submittedName>
        <fullName evidence="2">Uncharacterized protein</fullName>
    </submittedName>
</protein>
<gene>
    <name evidence="2" type="ORF">CNQ36_23395</name>
</gene>
<keyword evidence="3" id="KW-1185">Reference proteome</keyword>
<dbReference type="AlphaFoldDB" id="A0A494V664"/>
<dbReference type="KEGG" id="sfug:CNQ36_23395"/>
<feature type="region of interest" description="Disordered" evidence="1">
    <location>
        <begin position="110"/>
        <end position="136"/>
    </location>
</feature>
<evidence type="ECO:0000313" key="2">
    <source>
        <dbReference type="EMBL" id="AYL38088.1"/>
    </source>
</evidence>
<name>A0A494V664_9ACTN</name>
<evidence type="ECO:0000256" key="1">
    <source>
        <dbReference type="SAM" id="MobiDB-lite"/>
    </source>
</evidence>
<organism evidence="2 3">
    <name type="scientific">Streptomyces fungicidicus</name>
    <dbReference type="NCBI Taxonomy" id="68203"/>
    <lineage>
        <taxon>Bacteria</taxon>
        <taxon>Bacillati</taxon>
        <taxon>Actinomycetota</taxon>
        <taxon>Actinomycetes</taxon>
        <taxon>Kitasatosporales</taxon>
        <taxon>Streptomycetaceae</taxon>
        <taxon>Streptomyces</taxon>
    </lineage>
</organism>
<reference evidence="2 3" key="1">
    <citation type="submission" date="2017-09" db="EMBL/GenBank/DDBJ databases">
        <authorList>
            <person name="Zhang H."/>
            <person name="Hu S."/>
            <person name="Xu J."/>
            <person name="He Z."/>
        </authorList>
    </citation>
    <scope>NUCLEOTIDE SEQUENCE [LARGE SCALE GENOMIC DNA]</scope>
    <source>
        <strain evidence="2 3">TXX3120</strain>
    </source>
</reference>
<evidence type="ECO:0000313" key="3">
    <source>
        <dbReference type="Proteomes" id="UP000282170"/>
    </source>
</evidence>
<dbReference type="Proteomes" id="UP000282170">
    <property type="component" value="Chromosome"/>
</dbReference>
<proteinExistence type="predicted"/>
<sequence>MPVLAWPMTSVPDRATGSVISWMGNGVMMPTASRASAVSGRIPSSRNVVVRVLPLLCTRCEASAGGRVGDRAGDVGCLTGDAVGHGTTADARALVPLRVPSDRRTRCAVRSGRAVGSEPIGPTTGHPHTCGPSSTSECSAGALPPYPGFAHMPWPIWSRSRRHTDRPRPYGAGRAGYCALHDEL</sequence>